<dbReference type="FunCoup" id="A0A665VQ71">
    <property type="interactions" value="499"/>
</dbReference>
<evidence type="ECO:0000313" key="3">
    <source>
        <dbReference type="Proteomes" id="UP000472264"/>
    </source>
</evidence>
<dbReference type="CDD" id="cd14279">
    <property type="entry name" value="CUE"/>
    <property type="match status" value="1"/>
</dbReference>
<reference evidence="2" key="1">
    <citation type="submission" date="2021-04" db="EMBL/GenBank/DDBJ databases">
        <authorList>
            <consortium name="Wellcome Sanger Institute Data Sharing"/>
        </authorList>
    </citation>
    <scope>NUCLEOTIDE SEQUENCE [LARGE SCALE GENOMIC DNA]</scope>
</reference>
<proteinExistence type="predicted"/>
<reference evidence="2" key="3">
    <citation type="submission" date="2025-09" db="UniProtKB">
        <authorList>
            <consortium name="Ensembl"/>
        </authorList>
    </citation>
    <scope>IDENTIFICATION</scope>
</reference>
<feature type="region of interest" description="Disordered" evidence="1">
    <location>
        <begin position="1"/>
        <end position="277"/>
    </location>
</feature>
<dbReference type="InterPro" id="IPR026185">
    <property type="entry name" value="EPSTI1"/>
</dbReference>
<feature type="compositionally biased region" description="Basic and acidic residues" evidence="1">
    <location>
        <begin position="114"/>
        <end position="133"/>
    </location>
</feature>
<protein>
    <recommendedName>
        <fullName evidence="4">CUE domain-containing protein</fullName>
    </recommendedName>
</protein>
<accession>A0A665VQ71</accession>
<evidence type="ECO:0008006" key="4">
    <source>
        <dbReference type="Google" id="ProtNLM"/>
    </source>
</evidence>
<name>A0A665VQ71_ECHNA</name>
<dbReference type="Ensembl" id="ENSENLT00000034692.1">
    <property type="protein sequence ID" value="ENSENLP00000033758.1"/>
    <property type="gene ID" value="ENSENLG00000014826.1"/>
</dbReference>
<evidence type="ECO:0000313" key="2">
    <source>
        <dbReference type="Ensembl" id="ENSENLP00000033758.1"/>
    </source>
</evidence>
<feature type="compositionally biased region" description="Basic and acidic residues" evidence="1">
    <location>
        <begin position="64"/>
        <end position="87"/>
    </location>
</feature>
<dbReference type="CTD" id="94240"/>
<dbReference type="PANTHER" id="PTHR22529">
    <property type="entry name" value="EPITHELIAL-STROMAL INTERACTION PROTEIN 1"/>
    <property type="match status" value="1"/>
</dbReference>
<reference evidence="2" key="2">
    <citation type="submission" date="2025-08" db="UniProtKB">
        <authorList>
            <consortium name="Ensembl"/>
        </authorList>
    </citation>
    <scope>IDENTIFICATION</scope>
</reference>
<dbReference type="PANTHER" id="PTHR22529:SF1">
    <property type="entry name" value="EPITHELIAL-STROMAL INTERACTION PROTEIN 1"/>
    <property type="match status" value="1"/>
</dbReference>
<feature type="compositionally biased region" description="Basic and acidic residues" evidence="1">
    <location>
        <begin position="140"/>
        <end position="159"/>
    </location>
</feature>
<feature type="compositionally biased region" description="Basic and acidic residues" evidence="1">
    <location>
        <begin position="97"/>
        <end position="107"/>
    </location>
</feature>
<dbReference type="InParanoid" id="A0A665VQ71"/>
<feature type="compositionally biased region" description="Basic and acidic residues" evidence="1">
    <location>
        <begin position="222"/>
        <end position="255"/>
    </location>
</feature>
<feature type="compositionally biased region" description="Basic and acidic residues" evidence="1">
    <location>
        <begin position="1"/>
        <end position="12"/>
    </location>
</feature>
<organism evidence="2 3">
    <name type="scientific">Echeneis naucrates</name>
    <name type="common">Live sharksucker</name>
    <dbReference type="NCBI Taxonomy" id="173247"/>
    <lineage>
        <taxon>Eukaryota</taxon>
        <taxon>Metazoa</taxon>
        <taxon>Chordata</taxon>
        <taxon>Craniata</taxon>
        <taxon>Vertebrata</taxon>
        <taxon>Euteleostomi</taxon>
        <taxon>Actinopterygii</taxon>
        <taxon>Neopterygii</taxon>
        <taxon>Teleostei</taxon>
        <taxon>Neoteleostei</taxon>
        <taxon>Acanthomorphata</taxon>
        <taxon>Carangaria</taxon>
        <taxon>Carangiformes</taxon>
        <taxon>Echeneidae</taxon>
        <taxon>Echeneis</taxon>
    </lineage>
</organism>
<gene>
    <name evidence="2" type="primary">epsti1</name>
</gene>
<dbReference type="AlphaFoldDB" id="A0A665VQ71"/>
<evidence type="ECO:0000256" key="1">
    <source>
        <dbReference type="SAM" id="MobiDB-lite"/>
    </source>
</evidence>
<keyword evidence="3" id="KW-1185">Reference proteome</keyword>
<feature type="compositionally biased region" description="Basic and acidic residues" evidence="1">
    <location>
        <begin position="196"/>
        <end position="215"/>
    </location>
</feature>
<dbReference type="GeneID" id="115061904"/>
<dbReference type="OMA" id="HRRVNQA"/>
<dbReference type="RefSeq" id="XP_029386331.1">
    <property type="nucleotide sequence ID" value="XM_029530471.1"/>
</dbReference>
<dbReference type="Proteomes" id="UP000472264">
    <property type="component" value="Chromosome 21"/>
</dbReference>
<sequence>MDPYQHPRDQLSPRRNTKTGSGEDPNDPDDNTPAPDRQPRYSSGFTVIPPNESRRNEMQTVAQRGEEKLQRWKETHRVSSVHHDPERLGGSGTLAEARQRQYRDSRCSKLQKKLKQEELDRRRREDEEAELQRMKAKQRQKTERLEEKERREQQRREEQFMQDQPRVMETFLQRFERSAPGPLASSSATHTSSRIEVAEIKQERSERDVELDRRRVNSAFLDKLEGRGRGGQKETRNEGGVQEPERSHPAFEDSQHQPSATATHLKPDPEQGFSSWREEVEPDYDWSLMKLMNNFPDYSKVFLEDILDQCNGDYEQAYTLLICLLS</sequence>
<dbReference type="OrthoDB" id="10053624at2759"/>
<feature type="compositionally biased region" description="Polar residues" evidence="1">
    <location>
        <begin position="184"/>
        <end position="194"/>
    </location>
</feature>